<dbReference type="WBParaSite" id="BTMF_0000281501-mRNA-1">
    <property type="protein sequence ID" value="BTMF_0000281501-mRNA-1"/>
    <property type="gene ID" value="BTMF_0000281501"/>
</dbReference>
<organism evidence="3">
    <name type="scientific">Brugia timori</name>
    <dbReference type="NCBI Taxonomy" id="42155"/>
    <lineage>
        <taxon>Eukaryota</taxon>
        <taxon>Metazoa</taxon>
        <taxon>Ecdysozoa</taxon>
        <taxon>Nematoda</taxon>
        <taxon>Chromadorea</taxon>
        <taxon>Rhabditida</taxon>
        <taxon>Spirurina</taxon>
        <taxon>Spiruromorpha</taxon>
        <taxon>Filarioidea</taxon>
        <taxon>Onchocercidae</taxon>
        <taxon>Brugia</taxon>
    </lineage>
</organism>
<protein>
    <submittedName>
        <fullName evidence="1 3">Uncharacterized protein</fullName>
    </submittedName>
</protein>
<evidence type="ECO:0000313" key="3">
    <source>
        <dbReference type="WBParaSite" id="BTMF_0000281501-mRNA-1"/>
    </source>
</evidence>
<dbReference type="EMBL" id="UZAG01001679">
    <property type="protein sequence ID" value="VDO11856.1"/>
    <property type="molecule type" value="Genomic_DNA"/>
</dbReference>
<reference evidence="3" key="1">
    <citation type="submission" date="2017-02" db="UniProtKB">
        <authorList>
            <consortium name="WormBaseParasite"/>
        </authorList>
    </citation>
    <scope>IDENTIFICATION</scope>
</reference>
<gene>
    <name evidence="1" type="ORF">BTMF_LOCUS2139</name>
</gene>
<dbReference type="Proteomes" id="UP000280834">
    <property type="component" value="Unassembled WGS sequence"/>
</dbReference>
<evidence type="ECO:0000313" key="1">
    <source>
        <dbReference type="EMBL" id="VDO11856.1"/>
    </source>
</evidence>
<dbReference type="AlphaFoldDB" id="A0A0R3Q907"/>
<accession>A0A0R3Q907</accession>
<proteinExistence type="predicted"/>
<evidence type="ECO:0000313" key="2">
    <source>
        <dbReference type="Proteomes" id="UP000280834"/>
    </source>
</evidence>
<keyword evidence="2" id="KW-1185">Reference proteome</keyword>
<name>A0A0R3Q907_9BILA</name>
<reference evidence="1 2" key="2">
    <citation type="submission" date="2018-11" db="EMBL/GenBank/DDBJ databases">
        <authorList>
            <consortium name="Pathogen Informatics"/>
        </authorList>
    </citation>
    <scope>NUCLEOTIDE SEQUENCE [LARGE SCALE GENOMIC DNA]</scope>
</reference>
<sequence length="152" mass="17785">MRVIDPFSESLHNTIMSAGYGNSLIVYYYLQRFRSIWYKYIFYNVFKMHALYEYQIFSPLNENPAVNYATLNYPIITILEAIAIELEAAIFDNKYKVGEGSMLVELVVLLLKMEINRLRRSSTNTNIIEILGIGRIENCRSVIIDLHNKQFQ</sequence>